<reference evidence="2" key="1">
    <citation type="submission" date="2022-01" db="EMBL/GenBank/DDBJ databases">
        <authorList>
            <person name="King R."/>
        </authorList>
    </citation>
    <scope>NUCLEOTIDE SEQUENCE</scope>
</reference>
<protein>
    <submittedName>
        <fullName evidence="2">Uncharacterized protein</fullName>
    </submittedName>
</protein>
<evidence type="ECO:0000256" key="1">
    <source>
        <dbReference type="SAM" id="Coils"/>
    </source>
</evidence>
<evidence type="ECO:0000313" key="3">
    <source>
        <dbReference type="Proteomes" id="UP001152799"/>
    </source>
</evidence>
<evidence type="ECO:0000313" key="2">
    <source>
        <dbReference type="EMBL" id="CAG9774085.1"/>
    </source>
</evidence>
<dbReference type="EMBL" id="OU892285">
    <property type="protein sequence ID" value="CAG9774085.1"/>
    <property type="molecule type" value="Genomic_DNA"/>
</dbReference>
<organism evidence="2 3">
    <name type="scientific">Ceutorhynchus assimilis</name>
    <name type="common">cabbage seed weevil</name>
    <dbReference type="NCBI Taxonomy" id="467358"/>
    <lineage>
        <taxon>Eukaryota</taxon>
        <taxon>Metazoa</taxon>
        <taxon>Ecdysozoa</taxon>
        <taxon>Arthropoda</taxon>
        <taxon>Hexapoda</taxon>
        <taxon>Insecta</taxon>
        <taxon>Pterygota</taxon>
        <taxon>Neoptera</taxon>
        <taxon>Endopterygota</taxon>
        <taxon>Coleoptera</taxon>
        <taxon>Polyphaga</taxon>
        <taxon>Cucujiformia</taxon>
        <taxon>Curculionidae</taxon>
        <taxon>Ceutorhynchinae</taxon>
        <taxon>Ceutorhynchus</taxon>
    </lineage>
</organism>
<keyword evidence="3" id="KW-1185">Reference proteome</keyword>
<accession>A0A9N9MYM1</accession>
<sequence>MQSEESNCDLVETQKEQILNHLQQLQEELEAILKSIQMDQNSKEARSKNTQLVSFEKTDLLNKAELQEKLDKNLSN</sequence>
<keyword evidence="1" id="KW-0175">Coiled coil</keyword>
<gene>
    <name evidence="2" type="ORF">CEUTPL_LOCUS14467</name>
</gene>
<feature type="coiled-coil region" evidence="1">
    <location>
        <begin position="8"/>
        <end position="42"/>
    </location>
</feature>
<proteinExistence type="predicted"/>
<name>A0A9N9MYM1_9CUCU</name>
<dbReference type="Proteomes" id="UP001152799">
    <property type="component" value="Chromosome 9"/>
</dbReference>
<dbReference type="AlphaFoldDB" id="A0A9N9MYM1"/>